<evidence type="ECO:0000313" key="2">
    <source>
        <dbReference type="Proteomes" id="UP000605201"/>
    </source>
</evidence>
<protein>
    <submittedName>
        <fullName evidence="1">Uncharacterized protein</fullName>
    </submittedName>
</protein>
<reference evidence="1 2" key="1">
    <citation type="submission" date="2020-08" db="EMBL/GenBank/DDBJ databases">
        <title>Bridging the membrane lipid divide: bacteria of the FCB group superphylum have the potential to synthesize archaeal ether lipids.</title>
        <authorList>
            <person name="Villanueva L."/>
            <person name="Von Meijenfeldt F.A.B."/>
            <person name="Westbye A.B."/>
            <person name="Yadav S."/>
            <person name="Hopmans E.C."/>
            <person name="Dutilh B.E."/>
            <person name="Sinninghe Damste J.S."/>
        </authorList>
    </citation>
    <scope>NUCLEOTIDE SEQUENCE [LARGE SCALE GENOMIC DNA]</scope>
    <source>
        <strain evidence="1">NIOZ-UU17</strain>
    </source>
</reference>
<evidence type="ECO:0000313" key="1">
    <source>
        <dbReference type="EMBL" id="MBC8433723.1"/>
    </source>
</evidence>
<organism evidence="1 2">
    <name type="scientific">Candidatus Desulfatibia vada</name>
    <dbReference type="NCBI Taxonomy" id="2841696"/>
    <lineage>
        <taxon>Bacteria</taxon>
        <taxon>Pseudomonadati</taxon>
        <taxon>Thermodesulfobacteriota</taxon>
        <taxon>Desulfobacteria</taxon>
        <taxon>Desulfobacterales</taxon>
        <taxon>Desulfobacterales incertae sedis</taxon>
        <taxon>Candidatus Desulfatibia</taxon>
    </lineage>
</organism>
<sequence length="167" mass="18926">MPFYLKELDIVPQVAGLQSVLIVPCRFCPAASLAVREKKPYIELFRKFLRTEAYELFIRALKRRLEDEGLKTAVFDSKLPHHFVACMWTSGRRRKLAKHAAKFEGVVVLGCEATVEIVRDAIRSNDCRVIEGMENEGIMNVVPTISFPFNISLVVEGITSVKEKSQI</sequence>
<accession>A0A8J6NW45</accession>
<name>A0A8J6NW45_9BACT</name>
<dbReference type="EMBL" id="JACNIG010000325">
    <property type="protein sequence ID" value="MBC8433723.1"/>
    <property type="molecule type" value="Genomic_DNA"/>
</dbReference>
<dbReference type="AlphaFoldDB" id="A0A8J6NW45"/>
<dbReference type="Proteomes" id="UP000605201">
    <property type="component" value="Unassembled WGS sequence"/>
</dbReference>
<comment type="caution">
    <text evidence="1">The sequence shown here is derived from an EMBL/GenBank/DDBJ whole genome shotgun (WGS) entry which is preliminary data.</text>
</comment>
<proteinExistence type="predicted"/>
<gene>
    <name evidence="1" type="ORF">H8D96_17575</name>
</gene>